<dbReference type="CDD" id="cd16413">
    <property type="entry name" value="DGQHR_domain"/>
    <property type="match status" value="1"/>
</dbReference>
<gene>
    <name evidence="1" type="primary">dbpB</name>
    <name evidence="1" type="ORF">SYV04_34410</name>
</gene>
<sequence length="385" mass="43556">MNETLRIPAIEVKQSERRTLYTFAVDGKLVHRFATISRIRRSEDGNLSGYQRPEVLSHIEEIRNYVESESPMVPNAVVIAFDSRVRFEPFAGPQSPYSRMGELVVPVDESLPEERRPGFIVDGQQRLAAIRDANVAQFPVCASGFITDDVREQTEQFILVNSTKPLPKGLIYELLPNTDAQLPSLLSRRKLPSLLLTRLNTRDSSPLKGMIQTATTPGGIIKDNSILKMLENSLSDGVLYRMNQAGGDELEVEQILGVLFSFWSAVREVFSKEWGKKPKDSRLLHGAGVVSLGFLMDAISERYRNKGLPTKDQFAKDLSPLKELCRWSDGYWDFGQNQQRKWDEIQNTKKDIALLSNHLVIQYKALVWNRAPTARGRQLELSPQA</sequence>
<dbReference type="EMBL" id="JAXIVS010000015">
    <property type="protein sequence ID" value="MDY7231536.1"/>
    <property type="molecule type" value="Genomic_DNA"/>
</dbReference>
<reference evidence="1 2" key="1">
    <citation type="submission" date="2023-12" db="EMBL/GenBank/DDBJ databases">
        <title>the genome sequence of Hyalangium sp. s54d21.</title>
        <authorList>
            <person name="Zhang X."/>
        </authorList>
    </citation>
    <scope>NUCLEOTIDE SEQUENCE [LARGE SCALE GENOMIC DNA]</scope>
    <source>
        <strain evidence="2">s54d21</strain>
    </source>
</reference>
<dbReference type="RefSeq" id="WP_321550248.1">
    <property type="nucleotide sequence ID" value="NZ_JAXIVS010000015.1"/>
</dbReference>
<keyword evidence="2" id="KW-1185">Reference proteome</keyword>
<proteinExistence type="predicted"/>
<dbReference type="NCBIfam" id="NF041060">
    <property type="entry name" value="DpdB"/>
    <property type="match status" value="1"/>
</dbReference>
<dbReference type="InterPro" id="IPR017642">
    <property type="entry name" value="DNA_S_mod_DndB"/>
</dbReference>
<dbReference type="Proteomes" id="UP001291309">
    <property type="component" value="Unassembled WGS sequence"/>
</dbReference>
<evidence type="ECO:0000313" key="1">
    <source>
        <dbReference type="EMBL" id="MDY7231536.1"/>
    </source>
</evidence>
<comment type="caution">
    <text evidence="1">The sequence shown here is derived from an EMBL/GenBank/DDBJ whole genome shotgun (WGS) entry which is preliminary data.</text>
</comment>
<dbReference type="InterPro" id="IPR017601">
    <property type="entry name" value="DGQHR-contain_dom"/>
</dbReference>
<dbReference type="NCBIfam" id="TIGR03187">
    <property type="entry name" value="DGQHR"/>
    <property type="match status" value="1"/>
</dbReference>
<name>A0ABU5HDV2_9BACT</name>
<organism evidence="1 2">
    <name type="scientific">Hyalangium rubrum</name>
    <dbReference type="NCBI Taxonomy" id="3103134"/>
    <lineage>
        <taxon>Bacteria</taxon>
        <taxon>Pseudomonadati</taxon>
        <taxon>Myxococcota</taxon>
        <taxon>Myxococcia</taxon>
        <taxon>Myxococcales</taxon>
        <taxon>Cystobacterineae</taxon>
        <taxon>Archangiaceae</taxon>
        <taxon>Hyalangium</taxon>
    </lineage>
</organism>
<accession>A0ABU5HDV2</accession>
<dbReference type="Pfam" id="PF14072">
    <property type="entry name" value="DndB"/>
    <property type="match status" value="1"/>
</dbReference>
<evidence type="ECO:0000313" key="2">
    <source>
        <dbReference type="Proteomes" id="UP001291309"/>
    </source>
</evidence>
<protein>
    <submittedName>
        <fullName evidence="1">DGQHR domain-containing protein DpdB</fullName>
    </submittedName>
</protein>